<dbReference type="PANTHER" id="PTHR44688">
    <property type="entry name" value="DNA-BINDING TRANSCRIPTIONAL ACTIVATOR DEVR_DOSR"/>
    <property type="match status" value="1"/>
</dbReference>
<dbReference type="Pfam" id="PF03472">
    <property type="entry name" value="Autoind_bind"/>
    <property type="match status" value="1"/>
</dbReference>
<geneLocation type="plasmid" evidence="5 6">
    <name>unnamed</name>
</geneLocation>
<evidence type="ECO:0000313" key="5">
    <source>
        <dbReference type="EMBL" id="WEX91822.1"/>
    </source>
</evidence>
<keyword evidence="5" id="KW-0614">Plasmid</keyword>
<evidence type="ECO:0000256" key="1">
    <source>
        <dbReference type="ARBA" id="ARBA00023015"/>
    </source>
</evidence>
<dbReference type="CDD" id="cd06170">
    <property type="entry name" value="LuxR_C_like"/>
    <property type="match status" value="1"/>
</dbReference>
<sequence>MSVNGNLRSLIDMLEAAQDGPMIKSALRSFAHSCGYERFAYLQKDGTQVRTFNSYPGPWESIYLGSDYFNIDPVLAEAKRRRDVFFWTADAWPARGSSPLRRFRDEAIGHGIRCGVTIPVEGSYGSAMMLTFASPERNVDISGLLDAKKAVQVVMAVHYQLKILAAKMAISPKRMLSPRELMCVMWATRGKNTPDTAKLTGITPRTVQHHLDNAREKLDAKTVPQLVAIAKDRGLV</sequence>
<dbReference type="SMART" id="SM00421">
    <property type="entry name" value="HTH_LUXR"/>
    <property type="match status" value="1"/>
</dbReference>
<protein>
    <submittedName>
        <fullName evidence="5">LuxR family transcriptional regulator</fullName>
    </submittedName>
</protein>
<dbReference type="Gene3D" id="3.30.450.80">
    <property type="entry name" value="Transcription factor LuxR-like, autoinducer-binding domain"/>
    <property type="match status" value="1"/>
</dbReference>
<dbReference type="RefSeq" id="WP_280663779.1">
    <property type="nucleotide sequence ID" value="NZ_CP120375.1"/>
</dbReference>
<dbReference type="Proteomes" id="UP001229355">
    <property type="component" value="Plasmid unnamed"/>
</dbReference>
<organism evidence="5 6">
    <name type="scientific">Sinorhizobium garamanticum</name>
    <dbReference type="NCBI Taxonomy" id="680247"/>
    <lineage>
        <taxon>Bacteria</taxon>
        <taxon>Pseudomonadati</taxon>
        <taxon>Pseudomonadota</taxon>
        <taxon>Alphaproteobacteria</taxon>
        <taxon>Hyphomicrobiales</taxon>
        <taxon>Rhizobiaceae</taxon>
        <taxon>Sinorhizobium/Ensifer group</taxon>
        <taxon>Sinorhizobium</taxon>
    </lineage>
</organism>
<evidence type="ECO:0000313" key="6">
    <source>
        <dbReference type="Proteomes" id="UP001229355"/>
    </source>
</evidence>
<dbReference type="InterPro" id="IPR000792">
    <property type="entry name" value="Tscrpt_reg_LuxR_C"/>
</dbReference>
<dbReference type="PROSITE" id="PS50043">
    <property type="entry name" value="HTH_LUXR_2"/>
    <property type="match status" value="1"/>
</dbReference>
<accession>A0ABY8DNC6</accession>
<feature type="domain" description="HTH luxR-type" evidence="4">
    <location>
        <begin position="169"/>
        <end position="234"/>
    </location>
</feature>
<dbReference type="Gene3D" id="1.10.10.10">
    <property type="entry name" value="Winged helix-like DNA-binding domain superfamily/Winged helix DNA-binding domain"/>
    <property type="match status" value="1"/>
</dbReference>
<dbReference type="PRINTS" id="PR00038">
    <property type="entry name" value="HTHLUXR"/>
</dbReference>
<keyword evidence="6" id="KW-1185">Reference proteome</keyword>
<dbReference type="InterPro" id="IPR005143">
    <property type="entry name" value="TF_LuxR_autoind-bd_dom"/>
</dbReference>
<dbReference type="InterPro" id="IPR036693">
    <property type="entry name" value="TF_LuxR_autoind-bd_dom_sf"/>
</dbReference>
<keyword evidence="2" id="KW-0238">DNA-binding</keyword>
<dbReference type="SUPFAM" id="SSF75516">
    <property type="entry name" value="Pheromone-binding domain of LuxR-like quorum-sensing transcription factors"/>
    <property type="match status" value="1"/>
</dbReference>
<dbReference type="InterPro" id="IPR036388">
    <property type="entry name" value="WH-like_DNA-bd_sf"/>
</dbReference>
<keyword evidence="3" id="KW-0804">Transcription</keyword>
<evidence type="ECO:0000256" key="3">
    <source>
        <dbReference type="ARBA" id="ARBA00023163"/>
    </source>
</evidence>
<name>A0ABY8DNC6_9HYPH</name>
<evidence type="ECO:0000259" key="4">
    <source>
        <dbReference type="PROSITE" id="PS50043"/>
    </source>
</evidence>
<gene>
    <name evidence="5" type="ORF">PZN02_006179</name>
</gene>
<proteinExistence type="predicted"/>
<dbReference type="Pfam" id="PF00196">
    <property type="entry name" value="GerE"/>
    <property type="match status" value="1"/>
</dbReference>
<reference evidence="5 6" key="1">
    <citation type="submission" date="2023-03" db="EMBL/GenBank/DDBJ databases">
        <authorList>
            <person name="Kaur S."/>
            <person name="Espinosa-Saiz D."/>
            <person name="Velazquez E."/>
            <person name="Menendez E."/>
            <person name="diCenzo G.C."/>
        </authorList>
    </citation>
    <scope>NUCLEOTIDE SEQUENCE [LARGE SCALE GENOMIC DNA]</scope>
    <source>
        <strain evidence="5 6">LMG 24692</strain>
        <plasmid evidence="5 6">unnamed</plasmid>
    </source>
</reference>
<keyword evidence="1" id="KW-0805">Transcription regulation</keyword>
<dbReference type="InterPro" id="IPR016032">
    <property type="entry name" value="Sig_transdc_resp-reg_C-effctor"/>
</dbReference>
<dbReference type="SUPFAM" id="SSF46894">
    <property type="entry name" value="C-terminal effector domain of the bipartite response regulators"/>
    <property type="match status" value="1"/>
</dbReference>
<dbReference type="EMBL" id="CP120375">
    <property type="protein sequence ID" value="WEX91822.1"/>
    <property type="molecule type" value="Genomic_DNA"/>
</dbReference>
<evidence type="ECO:0000256" key="2">
    <source>
        <dbReference type="ARBA" id="ARBA00023125"/>
    </source>
</evidence>
<dbReference type="PANTHER" id="PTHR44688:SF16">
    <property type="entry name" value="DNA-BINDING TRANSCRIPTIONAL ACTIVATOR DEVR_DOSR"/>
    <property type="match status" value="1"/>
</dbReference>